<sequence>MGGCRRDGRPNGQASAGLRLPRHRGAGVSDRHGADQEAGGNVVKTETVTTSIVGKGDTKERALSDVFRQVPQSVREKVPGTCFRIQPVGVEVSKAVEFSKREKFLGVLFARTRIEFSITAVVVVEVSFIDLDDVAFTLTHEALTVPQHLLQLR</sequence>
<reference evidence="2 3" key="1">
    <citation type="submission" date="2019-03" db="EMBL/GenBank/DDBJ databases">
        <title>Genomics of glacier-inhabiting Cryobacterium strains.</title>
        <authorList>
            <person name="Liu Q."/>
            <person name="Xin Y.-H."/>
        </authorList>
    </citation>
    <scope>NUCLEOTIDE SEQUENCE [LARGE SCALE GENOMIC DNA]</scope>
    <source>
        <strain evidence="2 3">Sr59</strain>
    </source>
</reference>
<evidence type="ECO:0000313" key="3">
    <source>
        <dbReference type="Proteomes" id="UP000298468"/>
    </source>
</evidence>
<dbReference type="Proteomes" id="UP000298468">
    <property type="component" value="Unassembled WGS sequence"/>
</dbReference>
<accession>A0A4R9BZ15</accession>
<dbReference type="InterPro" id="IPR020037">
    <property type="entry name" value="DUF4312"/>
</dbReference>
<dbReference type="OrthoDB" id="4202626at2"/>
<dbReference type="EMBL" id="SOHM01000002">
    <property type="protein sequence ID" value="TFD95161.1"/>
    <property type="molecule type" value="Genomic_DNA"/>
</dbReference>
<name>A0A4R9BZ15_9MICO</name>
<dbReference type="AlphaFoldDB" id="A0A4R9BZ15"/>
<feature type="region of interest" description="Disordered" evidence="1">
    <location>
        <begin position="1"/>
        <end position="40"/>
    </location>
</feature>
<protein>
    <submittedName>
        <fullName evidence="2">DUF4312 family protein</fullName>
    </submittedName>
</protein>
<keyword evidence="3" id="KW-1185">Reference proteome</keyword>
<gene>
    <name evidence="2" type="ORF">E3T61_00550</name>
</gene>
<dbReference type="Pfam" id="PF14189">
    <property type="entry name" value="DUF4312"/>
    <property type="match status" value="1"/>
</dbReference>
<evidence type="ECO:0000313" key="2">
    <source>
        <dbReference type="EMBL" id="TFD95161.1"/>
    </source>
</evidence>
<evidence type="ECO:0000256" key="1">
    <source>
        <dbReference type="SAM" id="MobiDB-lite"/>
    </source>
</evidence>
<comment type="caution">
    <text evidence="2">The sequence shown here is derived from an EMBL/GenBank/DDBJ whole genome shotgun (WGS) entry which is preliminary data.</text>
</comment>
<proteinExistence type="predicted"/>
<organism evidence="2 3">
    <name type="scientific">Cryobacterium lactosi</name>
    <dbReference type="NCBI Taxonomy" id="1259202"/>
    <lineage>
        <taxon>Bacteria</taxon>
        <taxon>Bacillati</taxon>
        <taxon>Actinomycetota</taxon>
        <taxon>Actinomycetes</taxon>
        <taxon>Micrococcales</taxon>
        <taxon>Microbacteriaceae</taxon>
        <taxon>Cryobacterium</taxon>
    </lineage>
</organism>